<feature type="domain" description="DUF6265" evidence="2">
    <location>
        <begin position="61"/>
        <end position="173"/>
    </location>
</feature>
<accession>A0A8A4TED5</accession>
<dbReference type="AlphaFoldDB" id="A0A8A4TED5"/>
<keyword evidence="4" id="KW-1185">Reference proteome</keyword>
<organism evidence="3 4">
    <name type="scientific">Sulfidibacter corallicola</name>
    <dbReference type="NCBI Taxonomy" id="2818388"/>
    <lineage>
        <taxon>Bacteria</taxon>
        <taxon>Pseudomonadati</taxon>
        <taxon>Acidobacteriota</taxon>
        <taxon>Holophagae</taxon>
        <taxon>Acanthopleuribacterales</taxon>
        <taxon>Acanthopleuribacteraceae</taxon>
        <taxon>Sulfidibacter</taxon>
    </lineage>
</organism>
<evidence type="ECO:0000313" key="4">
    <source>
        <dbReference type="Proteomes" id="UP000663929"/>
    </source>
</evidence>
<keyword evidence="1" id="KW-0732">Signal</keyword>
<dbReference type="KEGG" id="scor:J3U87_20230"/>
<dbReference type="EMBL" id="CP071793">
    <property type="protein sequence ID" value="QTD47920.1"/>
    <property type="molecule type" value="Genomic_DNA"/>
</dbReference>
<name>A0A8A4TED5_SULCO</name>
<feature type="signal peptide" evidence="1">
    <location>
        <begin position="1"/>
        <end position="44"/>
    </location>
</feature>
<proteinExistence type="predicted"/>
<evidence type="ECO:0000256" key="1">
    <source>
        <dbReference type="SAM" id="SignalP"/>
    </source>
</evidence>
<evidence type="ECO:0000313" key="3">
    <source>
        <dbReference type="EMBL" id="QTD47920.1"/>
    </source>
</evidence>
<sequence>MRQARQIANALHTMVPAKRAGRTRCRAALLTWLICLASLAPAVAGEKTPTDPTPSMDRLGWLTGHWRGEAGGIVMEEWWTAPGGQLLLGLHRDSKPAKEGAAPPKGFFEYLRIEGGANGIHYLASPMGREPTPFKLVRLDGEKQVAVFENPGHDYPQRIVYERQGDALVARIETIEGTKRRQWQYRRVGDFSK</sequence>
<reference evidence="3" key="1">
    <citation type="submission" date="2021-03" db="EMBL/GenBank/DDBJ databases">
        <title>Acanthopleuribacteraceae sp. M133.</title>
        <authorList>
            <person name="Wang G."/>
        </authorList>
    </citation>
    <scope>NUCLEOTIDE SEQUENCE</scope>
    <source>
        <strain evidence="3">M133</strain>
    </source>
</reference>
<dbReference type="Pfam" id="PF19780">
    <property type="entry name" value="DUF6265"/>
    <property type="match status" value="1"/>
</dbReference>
<protein>
    <recommendedName>
        <fullName evidence="2">DUF6265 domain-containing protein</fullName>
    </recommendedName>
</protein>
<feature type="chain" id="PRO_5035209995" description="DUF6265 domain-containing protein" evidence="1">
    <location>
        <begin position="45"/>
        <end position="193"/>
    </location>
</feature>
<evidence type="ECO:0000259" key="2">
    <source>
        <dbReference type="Pfam" id="PF19780"/>
    </source>
</evidence>
<dbReference type="InterPro" id="IPR046232">
    <property type="entry name" value="DUF6265"/>
</dbReference>
<gene>
    <name evidence="3" type="ORF">J3U87_20230</name>
</gene>
<dbReference type="Proteomes" id="UP000663929">
    <property type="component" value="Chromosome"/>
</dbReference>
<dbReference type="RefSeq" id="WP_237377586.1">
    <property type="nucleotide sequence ID" value="NZ_CP071793.1"/>
</dbReference>